<dbReference type="Pfam" id="PF00004">
    <property type="entry name" value="AAA"/>
    <property type="match status" value="1"/>
</dbReference>
<keyword evidence="2" id="KW-0547">Nucleotide-binding</keyword>
<gene>
    <name evidence="2" type="ORF">AB1E22_15245</name>
</gene>
<proteinExistence type="predicted"/>
<sequence>MSIAGIRSNRGDGYQTLVAFYWALKVLSDQDFQWIEVDSISYSVDDVVVGKVDGDLIACQCKKNQTDFKSWSIADLGDELDKAFYLLANNPNVNVRFYSRSNFGDLAKLKEHSLSQPDESSYIQSLGKAQQVLDKTLSKRLAKAAPSLSTFKFLHRTNFVTSDDLDQMEELLRERLRNLVSNPDHAFNALWMNLDRLGARMDGNHLSTAAQHRLTKDDLRAIIQQAGSILVPPMDLTNIRHSFSSTSAIGRSWRRDIAGLRITSPTLDELLAAIDAKKGSILLTGLPGSGKTCVMLELQETLEERVKTGSNIVPLFIQSREFADHITSEERQAQGLSQQWVEETARLAEDAHVIVVIDSLDVLSIAREHRVLQYFLAQIDRLLLIPNLTVVTACRDFDRHYDRRIAERHWGCELKCQQLDWDTEVALLLDTLGIASSDIDAVTRDLIRNPRELALFVELALRGGNFNVVTSQELAQRYINTVVLAERELGDIAIQAIEAIAFEMLQLRSLVVPHQRFPASQDIQRKLCSLNVLQETQDGKLTFGHQTLLDVLVISRAIRHRVTLNEFIRGFPPVPFVRPSIRSFIAHLLLGDRREFRKQLRTVLASDAAFHVRRLVAESFAEQKPHDDDWSLIRDLRENHRDVFQVIYATGSSIEWHHFWINFLVPNLIAARDVEGLRMHVHRIAQWSNDDTAGVLSFWTEVLALDWFDGDGVADQLARYLSEIKLGSIVLVVPLLERLLAMPRSEHSSLGKIIASCVAAGVMDDVLLWHYITDNISDKDLLEYRLNRKLRCNTYEFGNQNENFIRLRMEQSSELLDLALESIELWSKVRASRYDKPCLGYRHGFLSETSYETSHSKRGMHYQDSMSTLFNGVESTILLHAKAHSVWWQKNCEHLCFNHEGALLYFGILACTTSPKHNIKLIGRMLCDRNILEFELSYEIGELIQSAFNLLSDPIQNAVMETILTVRNEYVSNESSQWKWKAQAEFIVPIPCHLRSSELQKVLDEYEKIYGAFLRQPNIRSWGGLVAAPFSYDVFLTISNSGIIKLLTHYDGYTRWDRDDFLVGGEEQVGRQLGEASSRQPSRFLGLLTDCWLNIPSKFRDDIMSGVVTYLAHRYGNLGTNGIWNPLEEPDAILLADQILEELERHPMQWRYNDYSAKALEACANVIQDQQTAERLIFLAIGFAGLDEANPIESDSVDLITIGINMAKGDVTNALMILANKFLEQGNTLPTLLVPALRRFASDAHPAIRALILQRLPFMQYKSFDLGWDLFHIAMNDTHGLWKIAERSLYYAYHTHFDTVKPLLSDIYNEGDNEDFETWGRISALSALAGNIDFDELIKDLNSLDRTEAWHGATTVWTNGENIRQHRKQCMDGIQTGLNASNQHALGVAKQLDHIFDDSRDIIFIPLEIVARCFSVFKNDNSSEGKKHQFFRFHEWLNAISQHEPEQALAATEIYLSYVRHSKQHLYDHNDSLTQLMTRLFAEAEEHEESDHGAMLQRVVSLQDILLSMGVDGVNDWLKAAERP</sequence>
<evidence type="ECO:0000313" key="2">
    <source>
        <dbReference type="EMBL" id="MEW7314031.1"/>
    </source>
</evidence>
<protein>
    <submittedName>
        <fullName evidence="2">ATP-binding protein</fullName>
    </submittedName>
</protein>
<organism evidence="2 3">
    <name type="scientific">Buttiauxella gaviniae</name>
    <dbReference type="NCBI Taxonomy" id="82990"/>
    <lineage>
        <taxon>Bacteria</taxon>
        <taxon>Pseudomonadati</taxon>
        <taxon>Pseudomonadota</taxon>
        <taxon>Gammaproteobacteria</taxon>
        <taxon>Enterobacterales</taxon>
        <taxon>Enterobacteriaceae</taxon>
        <taxon>Buttiauxella</taxon>
    </lineage>
</organism>
<evidence type="ECO:0000259" key="1">
    <source>
        <dbReference type="Pfam" id="PF00004"/>
    </source>
</evidence>
<name>A0ABV3NWV0_9ENTR</name>
<feature type="domain" description="ATPase AAA-type core" evidence="1">
    <location>
        <begin position="281"/>
        <end position="399"/>
    </location>
</feature>
<dbReference type="InterPro" id="IPR027417">
    <property type="entry name" value="P-loop_NTPase"/>
</dbReference>
<dbReference type="InterPro" id="IPR003959">
    <property type="entry name" value="ATPase_AAA_core"/>
</dbReference>
<dbReference type="Proteomes" id="UP001555342">
    <property type="component" value="Unassembled WGS sequence"/>
</dbReference>
<dbReference type="RefSeq" id="WP_367596081.1">
    <property type="nucleotide sequence ID" value="NZ_JBFMVT010000002.1"/>
</dbReference>
<reference evidence="2 3" key="1">
    <citation type="submission" date="2024-07" db="EMBL/GenBank/DDBJ databases">
        <authorList>
            <person name="Wang L."/>
        </authorList>
    </citation>
    <scope>NUCLEOTIDE SEQUENCE [LARGE SCALE GENOMIC DNA]</scope>
    <source>
        <strain evidence="2 3">WL359</strain>
    </source>
</reference>
<accession>A0ABV3NWV0</accession>
<comment type="caution">
    <text evidence="2">The sequence shown here is derived from an EMBL/GenBank/DDBJ whole genome shotgun (WGS) entry which is preliminary data.</text>
</comment>
<dbReference type="Gene3D" id="3.40.50.300">
    <property type="entry name" value="P-loop containing nucleotide triphosphate hydrolases"/>
    <property type="match status" value="1"/>
</dbReference>
<dbReference type="EMBL" id="JBFMVT010000002">
    <property type="protein sequence ID" value="MEW7314031.1"/>
    <property type="molecule type" value="Genomic_DNA"/>
</dbReference>
<dbReference type="SUPFAM" id="SSF52540">
    <property type="entry name" value="P-loop containing nucleoside triphosphate hydrolases"/>
    <property type="match status" value="1"/>
</dbReference>
<dbReference type="GO" id="GO:0005524">
    <property type="term" value="F:ATP binding"/>
    <property type="evidence" value="ECO:0007669"/>
    <property type="project" value="UniProtKB-KW"/>
</dbReference>
<keyword evidence="3" id="KW-1185">Reference proteome</keyword>
<evidence type="ECO:0000313" key="3">
    <source>
        <dbReference type="Proteomes" id="UP001555342"/>
    </source>
</evidence>
<keyword evidence="2" id="KW-0067">ATP-binding</keyword>